<accession>A0ABM6RC27</accession>
<keyword evidence="3" id="KW-0614">Plasmid</keyword>
<protein>
    <recommendedName>
        <fullName evidence="1">DUF1653 domain-containing protein</fullName>
    </recommendedName>
</protein>
<dbReference type="Pfam" id="PF07866">
    <property type="entry name" value="DUF1653"/>
    <property type="match status" value="1"/>
</dbReference>
<keyword evidence="4" id="KW-1185">Reference proteome</keyword>
<dbReference type="Proteomes" id="UP000236536">
    <property type="component" value="Plasmid pP66_i"/>
</dbReference>
<dbReference type="InterPro" id="IPR023387">
    <property type="entry name" value="DUF1653-like_dom"/>
</dbReference>
<proteinExistence type="predicted"/>
<geneLocation type="plasmid" evidence="3 4">
    <name>pP66_i</name>
</geneLocation>
<dbReference type="RefSeq" id="WP_102873890.1">
    <property type="nucleotide sequence ID" value="NZ_CP010705.1"/>
</dbReference>
<name>A0ABM6RC27_9RHOB</name>
<gene>
    <name evidence="2" type="ORF">PhaeoP66_01025</name>
    <name evidence="3" type="ORF">PhaeoP66_04647</name>
</gene>
<reference evidence="2 4" key="2">
    <citation type="journal article" date="2017" name="Int. J. Syst. Evol. Microbiol.">
        <title>Adaptation of Surface-Associated Bacteria to the Open Ocean: A Genomically Distinct Subpopulation of Phaeobacter gallaeciensis Colonizes Pacific Mesozooplankton.</title>
        <authorList>
            <person name="Freese H.M."/>
            <person name="Methner A."/>
            <person name="Overmann J."/>
        </authorList>
    </citation>
    <scope>NUCLEOTIDE SEQUENCE [LARGE SCALE GENOMIC DNA]</scope>
    <source>
        <strain evidence="2 4">P66</strain>
        <plasmid evidence="3 4">pP66_i</plasmid>
    </source>
</reference>
<evidence type="ECO:0000313" key="4">
    <source>
        <dbReference type="Proteomes" id="UP000236536"/>
    </source>
</evidence>
<evidence type="ECO:0000259" key="1">
    <source>
        <dbReference type="Pfam" id="PF07866"/>
    </source>
</evidence>
<dbReference type="InterPro" id="IPR037135">
    <property type="entry name" value="DUF1653-like_dom_sf"/>
</dbReference>
<sequence length="77" mass="8654">MSAHDQSEIWQHVKSGGLYTVIGRGMIEADLTPATIYRSLWDGAVWVRPTAEFEDGRFRNIAVDEVTDCRPKADKST</sequence>
<reference evidence="2 4" key="1">
    <citation type="journal article" date="2017" name="Genome Biol. Evol.">
        <title>Trajectories and Drivers of Genome Evolution in Surface-Associated Marine Phaeobacter.</title>
        <authorList>
            <person name="Freese H.M."/>
            <person name="Sikorski J."/>
            <person name="Bunk B."/>
            <person name="Scheuner C."/>
            <person name="Meier-Kolthoff J.P."/>
            <person name="Sproer C."/>
            <person name="Gram L."/>
            <person name="Overmann J."/>
        </authorList>
    </citation>
    <scope>NUCLEOTIDE SEQUENCE [LARGE SCALE GENOMIC DNA]</scope>
    <source>
        <strain evidence="2 4">P66</strain>
        <plasmid evidence="3 4">pP66_i</plasmid>
    </source>
</reference>
<dbReference type="EMBL" id="CP010705">
    <property type="protein sequence ID" value="AUQ93829.1"/>
    <property type="molecule type" value="Genomic_DNA"/>
</dbReference>
<dbReference type="Proteomes" id="UP000236536">
    <property type="component" value="Chromosome"/>
</dbReference>
<evidence type="ECO:0000313" key="2">
    <source>
        <dbReference type="EMBL" id="AUQ93829.1"/>
    </source>
</evidence>
<organism evidence="2 4">
    <name type="scientific">Phaeobacter inhibens</name>
    <dbReference type="NCBI Taxonomy" id="221822"/>
    <lineage>
        <taxon>Bacteria</taxon>
        <taxon>Pseudomonadati</taxon>
        <taxon>Pseudomonadota</taxon>
        <taxon>Alphaproteobacteria</taxon>
        <taxon>Rhodobacterales</taxon>
        <taxon>Roseobacteraceae</taxon>
        <taxon>Phaeobacter</taxon>
    </lineage>
</organism>
<dbReference type="EMBL" id="CP010714">
    <property type="protein sequence ID" value="AUQ97373.1"/>
    <property type="molecule type" value="Genomic_DNA"/>
</dbReference>
<dbReference type="Gene3D" id="2.30.30.320">
    <property type="entry name" value="DUF1653-like domain"/>
    <property type="match status" value="1"/>
</dbReference>
<feature type="domain" description="DUF1653" evidence="1">
    <location>
        <begin position="9"/>
        <end position="55"/>
    </location>
</feature>
<evidence type="ECO:0000313" key="3">
    <source>
        <dbReference type="EMBL" id="AUQ97373.1"/>
    </source>
</evidence>